<sequence>MSRLARLSVILTITSSLVAISPPPAKLNTKSSGLQPPRTLLLRFAEEDSPPHRKKAVHPLLPGRDLKWFHRLTPK</sequence>
<organism evidence="2 5">
    <name type="scientific">Vanilla planifolia</name>
    <name type="common">Vanilla</name>
    <dbReference type="NCBI Taxonomy" id="51239"/>
    <lineage>
        <taxon>Eukaryota</taxon>
        <taxon>Viridiplantae</taxon>
        <taxon>Streptophyta</taxon>
        <taxon>Embryophyta</taxon>
        <taxon>Tracheophyta</taxon>
        <taxon>Spermatophyta</taxon>
        <taxon>Magnoliopsida</taxon>
        <taxon>Liliopsida</taxon>
        <taxon>Asparagales</taxon>
        <taxon>Orchidaceae</taxon>
        <taxon>Vanilloideae</taxon>
        <taxon>Vanilleae</taxon>
        <taxon>Vanilla</taxon>
    </lineage>
</organism>
<evidence type="ECO:0000313" key="3">
    <source>
        <dbReference type="EMBL" id="KAG0447553.1"/>
    </source>
</evidence>
<reference evidence="4 5" key="1">
    <citation type="journal article" date="2020" name="Nat. Food">
        <title>A phased Vanilla planifolia genome enables genetic improvement of flavour and production.</title>
        <authorList>
            <person name="Hasing T."/>
            <person name="Tang H."/>
            <person name="Brym M."/>
            <person name="Khazi F."/>
            <person name="Huang T."/>
            <person name="Chambers A.H."/>
        </authorList>
    </citation>
    <scope>NUCLEOTIDE SEQUENCE [LARGE SCALE GENOMIC DNA]</scope>
    <source>
        <tissue evidence="2">Leaf</tissue>
    </source>
</reference>
<dbReference type="Proteomes" id="UP000636800">
    <property type="component" value="Unassembled WGS sequence"/>
</dbReference>
<proteinExistence type="predicted"/>
<keyword evidence="1" id="KW-0732">Signal</keyword>
<dbReference type="Proteomes" id="UP000639772">
    <property type="component" value="Unassembled WGS sequence"/>
</dbReference>
<dbReference type="EMBL" id="JADCNM010000455">
    <property type="protein sequence ID" value="KAG0447465.1"/>
    <property type="molecule type" value="Genomic_DNA"/>
</dbReference>
<accession>A0A835P7V3</accession>
<comment type="caution">
    <text evidence="2">The sequence shown here is derived from an EMBL/GenBank/DDBJ whole genome shotgun (WGS) entry which is preliminary data.</text>
</comment>
<dbReference type="AlphaFoldDB" id="A0A835P7V3"/>
<dbReference type="EMBL" id="JADCNL010000454">
    <property type="protein sequence ID" value="KAG0447553.1"/>
    <property type="molecule type" value="Genomic_DNA"/>
</dbReference>
<keyword evidence="4" id="KW-1185">Reference proteome</keyword>
<evidence type="ECO:0000313" key="2">
    <source>
        <dbReference type="EMBL" id="KAG0447465.1"/>
    </source>
</evidence>
<evidence type="ECO:0008006" key="6">
    <source>
        <dbReference type="Google" id="ProtNLM"/>
    </source>
</evidence>
<gene>
    <name evidence="3" type="ORF">HPP92_028284</name>
    <name evidence="2" type="ORF">HPP92_028315</name>
</gene>
<evidence type="ECO:0000256" key="1">
    <source>
        <dbReference type="SAM" id="SignalP"/>
    </source>
</evidence>
<feature type="signal peptide" evidence="1">
    <location>
        <begin position="1"/>
        <end position="19"/>
    </location>
</feature>
<name>A0A835P7V3_VANPL</name>
<protein>
    <recommendedName>
        <fullName evidence="6">Secreted protein</fullName>
    </recommendedName>
</protein>
<feature type="chain" id="PRO_5036240266" description="Secreted protein" evidence="1">
    <location>
        <begin position="20"/>
        <end position="75"/>
    </location>
</feature>
<evidence type="ECO:0000313" key="4">
    <source>
        <dbReference type="Proteomes" id="UP000636800"/>
    </source>
</evidence>
<evidence type="ECO:0000313" key="5">
    <source>
        <dbReference type="Proteomes" id="UP000639772"/>
    </source>
</evidence>